<keyword evidence="1" id="KW-0812">Transmembrane</keyword>
<dbReference type="Proteomes" id="UP001145072">
    <property type="component" value="Unassembled WGS sequence"/>
</dbReference>
<accession>A0A9X3WJP1</accession>
<dbReference type="Pfam" id="PF03703">
    <property type="entry name" value="bPH_2"/>
    <property type="match status" value="3"/>
</dbReference>
<evidence type="ECO:0000313" key="3">
    <source>
        <dbReference type="EMBL" id="MDC3421007.1"/>
    </source>
</evidence>
<evidence type="ECO:0000259" key="2">
    <source>
        <dbReference type="Pfam" id="PF03703"/>
    </source>
</evidence>
<proteinExistence type="predicted"/>
<feature type="transmembrane region" description="Helical" evidence="1">
    <location>
        <begin position="371"/>
        <end position="389"/>
    </location>
</feature>
<feature type="transmembrane region" description="Helical" evidence="1">
    <location>
        <begin position="41"/>
        <end position="63"/>
    </location>
</feature>
<feature type="transmembrane region" description="Helical" evidence="1">
    <location>
        <begin position="348"/>
        <end position="365"/>
    </location>
</feature>
<dbReference type="AlphaFoldDB" id="A0A9X3WJP1"/>
<feature type="transmembrane region" description="Helical" evidence="1">
    <location>
        <begin position="12"/>
        <end position="35"/>
    </location>
</feature>
<dbReference type="PANTHER" id="PTHR34473">
    <property type="entry name" value="UPF0699 TRANSMEMBRANE PROTEIN YDBS"/>
    <property type="match status" value="1"/>
</dbReference>
<dbReference type="PANTHER" id="PTHR34473:SF2">
    <property type="entry name" value="UPF0699 TRANSMEMBRANE PROTEIN YDBT"/>
    <property type="match status" value="1"/>
</dbReference>
<comment type="caution">
    <text evidence="3">The sequence shown here is derived from an EMBL/GenBank/DDBJ whole genome shotgun (WGS) entry which is preliminary data.</text>
</comment>
<dbReference type="InterPro" id="IPR014529">
    <property type="entry name" value="UCP026631"/>
</dbReference>
<feature type="domain" description="YdbS-like PH" evidence="2">
    <location>
        <begin position="62"/>
        <end position="128"/>
    </location>
</feature>
<dbReference type="RefSeq" id="WP_259867555.1">
    <property type="nucleotide sequence ID" value="NZ_JAMQJZ010000008.1"/>
</dbReference>
<keyword evidence="4" id="KW-1185">Reference proteome</keyword>
<feature type="transmembrane region" description="Helical" evidence="1">
    <location>
        <begin position="212"/>
        <end position="240"/>
    </location>
</feature>
<organism evidence="3 4">
    <name type="scientific">Aquibacillus koreensis</name>
    <dbReference type="NCBI Taxonomy" id="279446"/>
    <lineage>
        <taxon>Bacteria</taxon>
        <taxon>Bacillati</taxon>
        <taxon>Bacillota</taxon>
        <taxon>Bacilli</taxon>
        <taxon>Bacillales</taxon>
        <taxon>Bacillaceae</taxon>
        <taxon>Aquibacillus</taxon>
    </lineage>
</organism>
<dbReference type="EMBL" id="JAMQJZ010000008">
    <property type="protein sequence ID" value="MDC3421007.1"/>
    <property type="molecule type" value="Genomic_DNA"/>
</dbReference>
<name>A0A9X3WJP1_9BACI</name>
<sequence length="473" mass="53889">MSNSKRLHPAAMIFNVINLIRQFVYALIPVIVLSIGDAHFIYVMLGGSVLCILVIVHSVLNWFRFTYKIEDDQLLIEQGVFIRKNRTISKNRIQSIDLTQNIIHRIFGLTKVQIETAGSDSNVDATLSAVTFDEGQYIHQELKRKKEPSVTNDDSTEPEHHNVRNISFKRLLIAGSTSGSFGVILGIFAFAFSEVENLIPESTYERTTNWLISQTIQLLSVLGLVLVLLTWAIGILGVVIKHGKFTVTRYEDELFITRGLLEKRQMTIPIKRIQAVSIKESLIRQPLGFASISVEIAGGVHDNQPTETLIFPLLKKKEISSFLQDIVPEYQDVPSTFKHIPKRGLPYYLFRASILPILAIIPLAIMLPDFVFIPCILVILSLLVGFARYRTAGIHLTKNQLTLQMRLFSKETVVLKQRRIQAFEKQQHVLHRKQKLANMEASILNNFTGRHYSIKELTVEDVDRIVDWFSCRK</sequence>
<feature type="transmembrane region" description="Helical" evidence="1">
    <location>
        <begin position="171"/>
        <end position="192"/>
    </location>
</feature>
<reference evidence="3" key="1">
    <citation type="submission" date="2022-06" db="EMBL/GenBank/DDBJ databases">
        <title>Aquibacillus sp. a new bacterium isolated from soil saline samples.</title>
        <authorList>
            <person name="Galisteo C."/>
            <person name="De La Haba R."/>
            <person name="Sanchez-Porro C."/>
            <person name="Ventosa A."/>
        </authorList>
    </citation>
    <scope>NUCLEOTIDE SEQUENCE</scope>
    <source>
        <strain evidence="3">JCM 12387</strain>
    </source>
</reference>
<dbReference type="PIRSF" id="PIRSF026631">
    <property type="entry name" value="UCP026631"/>
    <property type="match status" value="1"/>
</dbReference>
<evidence type="ECO:0000256" key="1">
    <source>
        <dbReference type="SAM" id="Phobius"/>
    </source>
</evidence>
<protein>
    <submittedName>
        <fullName evidence="3">PH domain-containing protein</fullName>
    </submittedName>
</protein>
<feature type="domain" description="YdbS-like PH" evidence="2">
    <location>
        <begin position="247"/>
        <end position="320"/>
    </location>
</feature>
<gene>
    <name evidence="3" type="ORF">NC661_11560</name>
</gene>
<dbReference type="InterPro" id="IPR005182">
    <property type="entry name" value="YdbS-like_PH"/>
</dbReference>
<keyword evidence="1" id="KW-1133">Transmembrane helix</keyword>
<keyword evidence="1" id="KW-0472">Membrane</keyword>
<feature type="domain" description="YdbS-like PH" evidence="2">
    <location>
        <begin position="389"/>
        <end position="443"/>
    </location>
</feature>
<evidence type="ECO:0000313" key="4">
    <source>
        <dbReference type="Proteomes" id="UP001145072"/>
    </source>
</evidence>